<feature type="region of interest" description="Disordered" evidence="1">
    <location>
        <begin position="62"/>
        <end position="88"/>
    </location>
</feature>
<name>A0A6A4C5J3_9STRA</name>
<protein>
    <submittedName>
        <fullName evidence="2">Uncharacterized protein</fullName>
    </submittedName>
</protein>
<proteinExistence type="predicted"/>
<accession>A0A6A4C5J3</accession>
<evidence type="ECO:0000313" key="2">
    <source>
        <dbReference type="EMBL" id="KAE9283162.1"/>
    </source>
</evidence>
<sequence length="120" mass="12850">MDKTLGTIRSFDEIGPLGSRAVCDEVNPGSVIRMKLRQEAAEARQAQLIQQAVQAMQTKAAQSTVKEEASPRIPTPQMLSKRGSAPAPEVPVNVEAIQAEAVRRAQEVAQAELAATAVRC</sequence>
<evidence type="ECO:0000256" key="1">
    <source>
        <dbReference type="SAM" id="MobiDB-lite"/>
    </source>
</evidence>
<evidence type="ECO:0000313" key="3">
    <source>
        <dbReference type="Proteomes" id="UP000434957"/>
    </source>
</evidence>
<comment type="caution">
    <text evidence="2">The sequence shown here is derived from an EMBL/GenBank/DDBJ whole genome shotgun (WGS) entry which is preliminary data.</text>
</comment>
<dbReference type="AlphaFoldDB" id="A0A6A4C5J3"/>
<dbReference type="EMBL" id="QXFT01003725">
    <property type="protein sequence ID" value="KAE9283162.1"/>
    <property type="molecule type" value="Genomic_DNA"/>
</dbReference>
<dbReference type="Proteomes" id="UP000434957">
    <property type="component" value="Unassembled WGS sequence"/>
</dbReference>
<keyword evidence="3" id="KW-1185">Reference proteome</keyword>
<reference evidence="2 3" key="1">
    <citation type="submission" date="2018-08" db="EMBL/GenBank/DDBJ databases">
        <title>Genomic investigation of the strawberry pathogen Phytophthora fragariae indicates pathogenicity is determined by transcriptional variation in three key races.</title>
        <authorList>
            <person name="Adams T.M."/>
            <person name="Armitage A.D."/>
            <person name="Sobczyk M.K."/>
            <person name="Bates H.J."/>
            <person name="Dunwell J.M."/>
            <person name="Nellist C.F."/>
            <person name="Harrison R.J."/>
        </authorList>
    </citation>
    <scope>NUCLEOTIDE SEQUENCE [LARGE SCALE GENOMIC DNA]</scope>
    <source>
        <strain evidence="2 3">SCRP333</strain>
    </source>
</reference>
<organism evidence="2 3">
    <name type="scientific">Phytophthora rubi</name>
    <dbReference type="NCBI Taxonomy" id="129364"/>
    <lineage>
        <taxon>Eukaryota</taxon>
        <taxon>Sar</taxon>
        <taxon>Stramenopiles</taxon>
        <taxon>Oomycota</taxon>
        <taxon>Peronosporomycetes</taxon>
        <taxon>Peronosporales</taxon>
        <taxon>Peronosporaceae</taxon>
        <taxon>Phytophthora</taxon>
    </lineage>
</organism>
<gene>
    <name evidence="2" type="ORF">PR003_g27203</name>
</gene>